<dbReference type="Proteomes" id="UP000217785">
    <property type="component" value="Unassembled WGS sequence"/>
</dbReference>
<dbReference type="PANTHER" id="PTHR21599">
    <property type="entry name" value="GLYCERATE KINASE"/>
    <property type="match status" value="1"/>
</dbReference>
<comment type="similarity">
    <text evidence="1 4">Belongs to the glycerate kinase type-1 family.</text>
</comment>
<sequence>MKFVVAPDSYKGSLTAREACEAMEKGIRKVVPDANVIKVPMADGGEGTVQSLVDATGGRILTHAVTNPIGEKVTAKYGILGDGETAVIEMAEASGLYLVPKDRRNPLHTTTFGTGELIRAALDHGCRKFILGIGGSATNDGGIGMAQALGVKFLDDSGTDLPFGGGSLGQLSRIDLAGIDPRLKECTFTVACDVDNPLTGPQGASHVFGPQKGATPDMIQILDQNLLHYSQIIERDLGKSIRELPGAGAAGGLGAGMVAFLGAVLKRGVDIVIEATGIEEKVAGADLVFSGEGQVDFQTERGKTPFGVAKVAQRAGVPVILVAGSIGEGVEILYQHGVQSVFSMVNRPMTLEEAMENAHVLLEAAIERIVRAKFHNYKD</sequence>
<keyword evidence="3 4" id="KW-0418">Kinase</keyword>
<dbReference type="NCBIfam" id="TIGR00045">
    <property type="entry name" value="glycerate kinase"/>
    <property type="match status" value="1"/>
</dbReference>
<protein>
    <submittedName>
        <fullName evidence="5">Glycerate kinase</fullName>
    </submittedName>
</protein>
<keyword evidence="2 4" id="KW-0808">Transferase</keyword>
<dbReference type="OrthoDB" id="9774290at2"/>
<evidence type="ECO:0000256" key="3">
    <source>
        <dbReference type="ARBA" id="ARBA00022777"/>
    </source>
</evidence>
<dbReference type="Gene3D" id="3.90.1510.10">
    <property type="entry name" value="Glycerate kinase, domain 2"/>
    <property type="match status" value="1"/>
</dbReference>
<reference evidence="6" key="1">
    <citation type="submission" date="2017-07" db="EMBL/GenBank/DDBJ databases">
        <title>Draft genome sequence of Effusibacillus lacus strain skLN1.</title>
        <authorList>
            <person name="Watanabe M."/>
            <person name="Kojima H."/>
            <person name="Fukui M."/>
        </authorList>
    </citation>
    <scope>NUCLEOTIDE SEQUENCE [LARGE SCALE GENOMIC DNA]</scope>
    <source>
        <strain evidence="6">skLN1</strain>
    </source>
</reference>
<comment type="caution">
    <text evidence="5">The sequence shown here is derived from an EMBL/GenBank/DDBJ whole genome shotgun (WGS) entry which is preliminary data.</text>
</comment>
<dbReference type="InterPro" id="IPR036129">
    <property type="entry name" value="Glycerate_kinase_sf"/>
</dbReference>
<name>A0A292YCT5_9BACL</name>
<dbReference type="EMBL" id="BDUF01000022">
    <property type="protein sequence ID" value="GAX89502.1"/>
    <property type="molecule type" value="Genomic_DNA"/>
</dbReference>
<evidence type="ECO:0000256" key="4">
    <source>
        <dbReference type="PIRNR" id="PIRNR006078"/>
    </source>
</evidence>
<dbReference type="PANTHER" id="PTHR21599:SF0">
    <property type="entry name" value="GLYCERATE KINASE"/>
    <property type="match status" value="1"/>
</dbReference>
<dbReference type="InterPro" id="IPR018197">
    <property type="entry name" value="Glycerate_kinase_RE-like"/>
</dbReference>
<keyword evidence="6" id="KW-1185">Reference proteome</keyword>
<dbReference type="PIRSF" id="PIRSF006078">
    <property type="entry name" value="GlxK"/>
    <property type="match status" value="1"/>
</dbReference>
<evidence type="ECO:0000313" key="6">
    <source>
        <dbReference type="Proteomes" id="UP000217785"/>
    </source>
</evidence>
<evidence type="ECO:0000256" key="2">
    <source>
        <dbReference type="ARBA" id="ARBA00022679"/>
    </source>
</evidence>
<dbReference type="GO" id="GO:0008887">
    <property type="term" value="F:glycerate kinase activity"/>
    <property type="evidence" value="ECO:0007669"/>
    <property type="project" value="UniProtKB-UniRule"/>
</dbReference>
<dbReference type="AlphaFoldDB" id="A0A292YCT5"/>
<dbReference type="SUPFAM" id="SSF110738">
    <property type="entry name" value="Glycerate kinase I"/>
    <property type="match status" value="1"/>
</dbReference>
<dbReference type="RefSeq" id="WP_096181188.1">
    <property type="nucleotide sequence ID" value="NZ_BDUF01000022.1"/>
</dbReference>
<evidence type="ECO:0000256" key="1">
    <source>
        <dbReference type="ARBA" id="ARBA00006284"/>
    </source>
</evidence>
<proteinExistence type="inferred from homology"/>
<dbReference type="Gene3D" id="3.40.50.10350">
    <property type="entry name" value="Glycerate kinase, domain 1"/>
    <property type="match status" value="1"/>
</dbReference>
<dbReference type="InterPro" id="IPR004381">
    <property type="entry name" value="Glycerate_kinase"/>
</dbReference>
<dbReference type="GO" id="GO:0031388">
    <property type="term" value="P:organic acid phosphorylation"/>
    <property type="evidence" value="ECO:0007669"/>
    <property type="project" value="UniProtKB-UniRule"/>
</dbReference>
<organism evidence="5 6">
    <name type="scientific">Effusibacillus lacus</name>
    <dbReference type="NCBI Taxonomy" id="1348429"/>
    <lineage>
        <taxon>Bacteria</taxon>
        <taxon>Bacillati</taxon>
        <taxon>Bacillota</taxon>
        <taxon>Bacilli</taxon>
        <taxon>Bacillales</taxon>
        <taxon>Alicyclobacillaceae</taxon>
        <taxon>Effusibacillus</taxon>
    </lineage>
</organism>
<dbReference type="InterPro" id="IPR018193">
    <property type="entry name" value="Glyc_kinase_flavodox-like_fold"/>
</dbReference>
<evidence type="ECO:0000313" key="5">
    <source>
        <dbReference type="EMBL" id="GAX89502.1"/>
    </source>
</evidence>
<accession>A0A292YCT5</accession>
<dbReference type="Pfam" id="PF02595">
    <property type="entry name" value="Gly_kinase"/>
    <property type="match status" value="1"/>
</dbReference>